<dbReference type="Gene3D" id="3.40.50.300">
    <property type="entry name" value="P-loop containing nucleotide triphosphate hydrolases"/>
    <property type="match status" value="1"/>
</dbReference>
<evidence type="ECO:0000256" key="2">
    <source>
        <dbReference type="SAM" id="Phobius"/>
    </source>
</evidence>
<evidence type="ECO:0000313" key="4">
    <source>
        <dbReference type="Proteomes" id="UP000523447"/>
    </source>
</evidence>
<dbReference type="InterPro" id="IPR027417">
    <property type="entry name" value="P-loop_NTPase"/>
</dbReference>
<sequence length="720" mass="78191">MMSTEFYWHQNNSDCVPLITPHDCDSYPPVRTPQISIAPVSPEQSQVPGTHAPQAPHVGHLPFTDSHGDLFGITLPHITVAGALDALMIAGTCAVFGLVSVSAICLVANLMAWSPARLRNWAIGAAVAMPGSAIVCNEFDWSAPLTQFSAGAAELVSGNPVHGLAAMTVLLIPAAWLAAMYAFTTRRVQLATNGLASPAATERALWLRTQREQRAAARLSRYKLPFSTGGLNPHPVLGRLAVESTQAPTKSRTRALVSRNETRLIVPWIKMNEHGTSVASSGKGKSTLMNRMLVSWFVTGWQRHRQWWRANRPGRPLVLVIDCNGGPDSRKAAGKLLPWFGSLGVPAERIGIVGGDESDPRHVQLAMWSTPSRDDLRSILSMMISGGSVPTTDTEKYFHEIRETLLHLIVDAPAKVVNGKPVGENPPRDWLEFLSRFDPVKLSRLWGGEWDDKVPWAGVPGVQHEIASTKAGKQPVLDSARAEFGNLYRALGDSFDGDRQFTDFDVLYVILEGIKAPDRARAQFAALGCMLEQLADREHGRQAILAVDEFSAVSDGKTRAKAWVERLRKAGISTWWFAQSWNGLGHDDDAREALVTAASGGSILGGQEKGDKLAEIYGTRRGFDLSRKLIGGSAAGDEGNVQAGDELLVHPNRLRSMGKGDVVHVSGGVARFGRVSPLDERQRASLRPLPGLSEMRPAADETESSEPVAPVIDLRKRDRA</sequence>
<reference evidence="3 4" key="1">
    <citation type="submission" date="2020-04" db="EMBL/GenBank/DDBJ databases">
        <title>MicrobeNet Type strains.</title>
        <authorList>
            <person name="Nicholson A.C."/>
        </authorList>
    </citation>
    <scope>NUCLEOTIDE SEQUENCE [LARGE SCALE GENOMIC DNA]</scope>
    <source>
        <strain evidence="3 4">DSM 44445</strain>
    </source>
</reference>
<proteinExistence type="predicted"/>
<dbReference type="AlphaFoldDB" id="A0A7X6M303"/>
<protein>
    <recommendedName>
        <fullName evidence="5">TraD/TraG TraM recognition site domain-containing protein</fullName>
    </recommendedName>
</protein>
<gene>
    <name evidence="3" type="ORF">HGA07_27895</name>
</gene>
<name>A0A7X6M303_9NOCA</name>
<evidence type="ECO:0000256" key="1">
    <source>
        <dbReference type="SAM" id="MobiDB-lite"/>
    </source>
</evidence>
<keyword evidence="2" id="KW-0472">Membrane</keyword>
<dbReference type="EMBL" id="JAAXPE010000046">
    <property type="protein sequence ID" value="NKY89409.1"/>
    <property type="molecule type" value="Genomic_DNA"/>
</dbReference>
<keyword evidence="2" id="KW-1133">Transmembrane helix</keyword>
<accession>A0A7X6M303</accession>
<dbReference type="RefSeq" id="WP_157171382.1">
    <property type="nucleotide sequence ID" value="NZ_CAWPHS010000041.1"/>
</dbReference>
<dbReference type="SUPFAM" id="SSF52540">
    <property type="entry name" value="P-loop containing nucleoside triphosphate hydrolases"/>
    <property type="match status" value="1"/>
</dbReference>
<dbReference type="Proteomes" id="UP000523447">
    <property type="component" value="Unassembled WGS sequence"/>
</dbReference>
<feature type="transmembrane region" description="Helical" evidence="2">
    <location>
        <begin position="86"/>
        <end position="109"/>
    </location>
</feature>
<evidence type="ECO:0000313" key="3">
    <source>
        <dbReference type="EMBL" id="NKY89409.1"/>
    </source>
</evidence>
<keyword evidence="2" id="KW-0812">Transmembrane</keyword>
<evidence type="ECO:0008006" key="5">
    <source>
        <dbReference type="Google" id="ProtNLM"/>
    </source>
</evidence>
<feature type="region of interest" description="Disordered" evidence="1">
    <location>
        <begin position="679"/>
        <end position="720"/>
    </location>
</feature>
<keyword evidence="4" id="KW-1185">Reference proteome</keyword>
<organism evidence="3 4">
    <name type="scientific">Nocardia veterana</name>
    <dbReference type="NCBI Taxonomy" id="132249"/>
    <lineage>
        <taxon>Bacteria</taxon>
        <taxon>Bacillati</taxon>
        <taxon>Actinomycetota</taxon>
        <taxon>Actinomycetes</taxon>
        <taxon>Mycobacteriales</taxon>
        <taxon>Nocardiaceae</taxon>
        <taxon>Nocardia</taxon>
    </lineage>
</organism>
<feature type="transmembrane region" description="Helical" evidence="2">
    <location>
        <begin position="161"/>
        <end position="183"/>
    </location>
</feature>
<comment type="caution">
    <text evidence="3">The sequence shown here is derived from an EMBL/GenBank/DDBJ whole genome shotgun (WGS) entry which is preliminary data.</text>
</comment>